<proteinExistence type="predicted"/>
<sequence>MIFRANGVRVGTAQTDAEDNASLEHVIDQASLQKITAEVRECEADGRIFSKAETEAEPFEILSTGEAETGTTLTRENDSVDLDATPLTGDAVAFIATVTVQGEEKYHGESHSLLLRRREVPGSRAG</sequence>
<evidence type="ECO:0000313" key="2">
    <source>
        <dbReference type="Proteomes" id="UP000315234"/>
    </source>
</evidence>
<accession>A0ABC9ZMF9</accession>
<evidence type="ECO:0000313" key="1">
    <source>
        <dbReference type="EMBL" id="GEA43101.1"/>
    </source>
</evidence>
<dbReference type="RefSeq" id="WP_005528098.1">
    <property type="nucleotide sequence ID" value="NZ_BJLD01000001.1"/>
</dbReference>
<dbReference type="Proteomes" id="UP000315234">
    <property type="component" value="Unassembled WGS sequence"/>
</dbReference>
<dbReference type="AlphaFoldDB" id="A0ABC9ZMF9"/>
<gene>
    <name evidence="1" type="ORF">Cst04h_12710</name>
</gene>
<dbReference type="EMBL" id="BJLD01000001">
    <property type="protein sequence ID" value="GEA43101.1"/>
    <property type="molecule type" value="Genomic_DNA"/>
</dbReference>
<reference evidence="1 2" key="1">
    <citation type="submission" date="2019-06" db="EMBL/GenBank/DDBJ databases">
        <title>Draft genome sequence of Corynebacterium striatum NBRC 15291.</title>
        <authorList>
            <person name="Miura T."/>
            <person name="Furukawa M."/>
            <person name="Shimamura M."/>
            <person name="Ohyama Y."/>
            <person name="Yamazoe A."/>
            <person name="Kawasaki H."/>
        </authorList>
    </citation>
    <scope>NUCLEOTIDE SEQUENCE [LARGE SCALE GENOMIC DNA]</scope>
    <source>
        <strain evidence="1 2">NBRC 15291</strain>
    </source>
</reference>
<name>A0ABC9ZMF9_CORST</name>
<comment type="caution">
    <text evidence="1">The sequence shown here is derived from an EMBL/GenBank/DDBJ whole genome shotgun (WGS) entry which is preliminary data.</text>
</comment>
<protein>
    <submittedName>
        <fullName evidence="1">Uncharacterized protein</fullName>
    </submittedName>
</protein>
<organism evidence="1 2">
    <name type="scientific">Corynebacterium striatum</name>
    <dbReference type="NCBI Taxonomy" id="43770"/>
    <lineage>
        <taxon>Bacteria</taxon>
        <taxon>Bacillati</taxon>
        <taxon>Actinomycetota</taxon>
        <taxon>Actinomycetes</taxon>
        <taxon>Mycobacteriales</taxon>
        <taxon>Corynebacteriaceae</taxon>
        <taxon>Corynebacterium</taxon>
    </lineage>
</organism>